<feature type="compositionally biased region" description="Basic residues" evidence="1">
    <location>
        <begin position="21"/>
        <end position="32"/>
    </location>
</feature>
<accession>A0A6I3M9Y2</accession>
<dbReference type="PROSITE" id="PS51729">
    <property type="entry name" value="GNAT_YJDJ"/>
    <property type="match status" value="1"/>
</dbReference>
<dbReference type="AlphaFoldDB" id="A0A6I3M9Y2"/>
<feature type="compositionally biased region" description="Basic and acidic residues" evidence="1">
    <location>
        <begin position="165"/>
        <end position="185"/>
    </location>
</feature>
<feature type="compositionally biased region" description="Basic residues" evidence="1">
    <location>
        <begin position="127"/>
        <end position="136"/>
    </location>
</feature>
<dbReference type="OrthoDB" id="5405911at2"/>
<feature type="region of interest" description="Disordered" evidence="1">
    <location>
        <begin position="117"/>
        <end position="145"/>
    </location>
</feature>
<feature type="compositionally biased region" description="Basic and acidic residues" evidence="1">
    <location>
        <begin position="206"/>
        <end position="237"/>
    </location>
</feature>
<dbReference type="EMBL" id="WMLB01000009">
    <property type="protein sequence ID" value="MTH67353.1"/>
    <property type="molecule type" value="Genomic_DNA"/>
</dbReference>
<dbReference type="SUPFAM" id="SSF55729">
    <property type="entry name" value="Acyl-CoA N-acyltransferases (Nat)"/>
    <property type="match status" value="1"/>
</dbReference>
<sequence>MPREHEPHGHGRVVGAELQHPRHVRRRGRRVVQRGAGALGRSDGGDGRPDRPRARPTRVPSAPRRPRRRPQPDRHHRLRARGRRARAHRRRRDAAQRVRERRGRGVLRVGRRHALAGATDAAEARRHVGRGARHRGGGMGGLRRPRLGLADRVRGRRLRARVRLADRARRDDAPRARRRPGESRGIRAGRGSRADRAHRAPLGSRARADRSRTDRGLDERCDRARRPRPYRENPDLRVRRRPAGGNAAEPRTFHLMSLRADRPARRGDPVTDDDVEIIRDDETTRYRLLLGGGQVGFAKFRASPGRIIFTHTVIDPAFEGRGLGSILARYVVEDAIRREERIVPRCPFIAAWLRRHPGYEDWIDWPGQRETA</sequence>
<dbReference type="Gene3D" id="3.40.630.30">
    <property type="match status" value="1"/>
</dbReference>
<dbReference type="Pfam" id="PF14542">
    <property type="entry name" value="Acetyltransf_CG"/>
    <property type="match status" value="1"/>
</dbReference>
<feature type="region of interest" description="Disordered" evidence="1">
    <location>
        <begin position="1"/>
        <end position="104"/>
    </location>
</feature>
<reference evidence="3 4" key="1">
    <citation type="submission" date="2019-11" db="EMBL/GenBank/DDBJ databases">
        <title>Agromyces kandeliae sp. nov., isolated from mangrove soil.</title>
        <authorList>
            <person name="Wang R."/>
        </authorList>
    </citation>
    <scope>NUCLEOTIDE SEQUENCE [LARGE SCALE GENOMIC DNA]</scope>
    <source>
        <strain evidence="3 4">JCM 11433</strain>
    </source>
</reference>
<gene>
    <name evidence="3" type="ORF">GJ743_03075</name>
</gene>
<evidence type="ECO:0000313" key="3">
    <source>
        <dbReference type="EMBL" id="MTH67353.1"/>
    </source>
</evidence>
<evidence type="ECO:0000313" key="4">
    <source>
        <dbReference type="Proteomes" id="UP000433071"/>
    </source>
</evidence>
<comment type="caution">
    <text evidence="3">The sequence shown here is derived from an EMBL/GenBank/DDBJ whole genome shotgun (WGS) entry which is preliminary data.</text>
</comment>
<feature type="domain" description="N-acetyltransferase" evidence="2">
    <location>
        <begin position="278"/>
        <end position="364"/>
    </location>
</feature>
<name>A0A6I3M9Y2_9MICO</name>
<protein>
    <recommendedName>
        <fullName evidence="2">N-acetyltransferase domain-containing protein</fullName>
    </recommendedName>
</protein>
<feature type="compositionally biased region" description="Basic and acidic residues" evidence="1">
    <location>
        <begin position="43"/>
        <end position="53"/>
    </location>
</feature>
<dbReference type="InterPro" id="IPR031165">
    <property type="entry name" value="GNAT_YJDJ"/>
</dbReference>
<feature type="region of interest" description="Disordered" evidence="1">
    <location>
        <begin position="165"/>
        <end position="248"/>
    </location>
</feature>
<evidence type="ECO:0000259" key="2">
    <source>
        <dbReference type="PROSITE" id="PS51729"/>
    </source>
</evidence>
<evidence type="ECO:0000256" key="1">
    <source>
        <dbReference type="SAM" id="MobiDB-lite"/>
    </source>
</evidence>
<organism evidence="3 4">
    <name type="scientific">Agromyces bracchium</name>
    <dbReference type="NCBI Taxonomy" id="88376"/>
    <lineage>
        <taxon>Bacteria</taxon>
        <taxon>Bacillati</taxon>
        <taxon>Actinomycetota</taxon>
        <taxon>Actinomycetes</taxon>
        <taxon>Micrococcales</taxon>
        <taxon>Microbacteriaceae</taxon>
        <taxon>Agromyces</taxon>
    </lineage>
</organism>
<dbReference type="Proteomes" id="UP000433071">
    <property type="component" value="Unassembled WGS sequence"/>
</dbReference>
<proteinExistence type="predicted"/>
<keyword evidence="4" id="KW-1185">Reference proteome</keyword>
<feature type="compositionally biased region" description="Basic residues" evidence="1">
    <location>
        <begin position="64"/>
        <end position="92"/>
    </location>
</feature>
<dbReference type="InterPro" id="IPR016181">
    <property type="entry name" value="Acyl_CoA_acyltransferase"/>
</dbReference>